<sequence>MVSMSAPLLDQQISIKLHTEAIGPFTFTHAMSASWRLPLGVPVSVFSSSAPVPYSGCCCPFGGSARKTLVSFNDTSHPHPPLMSEQ</sequence>
<evidence type="ECO:0000313" key="2">
    <source>
        <dbReference type="Proteomes" id="UP000228934"/>
    </source>
</evidence>
<keyword evidence="2" id="KW-1185">Reference proteome</keyword>
<protein>
    <submittedName>
        <fullName evidence="1">Uncharacterized protein</fullName>
    </submittedName>
</protein>
<evidence type="ECO:0000313" key="1">
    <source>
        <dbReference type="EMBL" id="PIO16600.1"/>
    </source>
</evidence>
<dbReference type="AlphaFoldDB" id="A0A2G9QLV9"/>
<accession>A0A2G9QLV9</accession>
<gene>
    <name evidence="1" type="ORF">AB205_0025910</name>
</gene>
<dbReference type="Proteomes" id="UP000228934">
    <property type="component" value="Unassembled WGS sequence"/>
</dbReference>
<proteinExistence type="predicted"/>
<organism evidence="1 2">
    <name type="scientific">Aquarana catesbeiana</name>
    <name type="common">American bullfrog</name>
    <name type="synonym">Rana catesbeiana</name>
    <dbReference type="NCBI Taxonomy" id="8400"/>
    <lineage>
        <taxon>Eukaryota</taxon>
        <taxon>Metazoa</taxon>
        <taxon>Chordata</taxon>
        <taxon>Craniata</taxon>
        <taxon>Vertebrata</taxon>
        <taxon>Euteleostomi</taxon>
        <taxon>Amphibia</taxon>
        <taxon>Batrachia</taxon>
        <taxon>Anura</taxon>
        <taxon>Neobatrachia</taxon>
        <taxon>Ranoidea</taxon>
        <taxon>Ranidae</taxon>
        <taxon>Aquarana</taxon>
    </lineage>
</organism>
<reference evidence="2" key="1">
    <citation type="journal article" date="2017" name="Nat. Commun.">
        <title>The North American bullfrog draft genome provides insight into hormonal regulation of long noncoding RNA.</title>
        <authorList>
            <person name="Hammond S.A."/>
            <person name="Warren R.L."/>
            <person name="Vandervalk B.P."/>
            <person name="Kucuk E."/>
            <person name="Khan H."/>
            <person name="Gibb E.A."/>
            <person name="Pandoh P."/>
            <person name="Kirk H."/>
            <person name="Zhao Y."/>
            <person name="Jones M."/>
            <person name="Mungall A.J."/>
            <person name="Coope R."/>
            <person name="Pleasance S."/>
            <person name="Moore R.A."/>
            <person name="Holt R.A."/>
            <person name="Round J.M."/>
            <person name="Ohora S."/>
            <person name="Walle B.V."/>
            <person name="Veldhoen N."/>
            <person name="Helbing C.C."/>
            <person name="Birol I."/>
        </authorList>
    </citation>
    <scope>NUCLEOTIDE SEQUENCE [LARGE SCALE GENOMIC DNA]</scope>
</reference>
<dbReference type="EMBL" id="KV952648">
    <property type="protein sequence ID" value="PIO16600.1"/>
    <property type="molecule type" value="Genomic_DNA"/>
</dbReference>
<name>A0A2G9QLV9_AQUCT</name>